<gene>
    <name evidence="2" type="ORF">I551_3452</name>
</gene>
<dbReference type="InterPro" id="IPR020843">
    <property type="entry name" value="ER"/>
</dbReference>
<dbReference type="Gene3D" id="3.90.180.10">
    <property type="entry name" value="Medium-chain alcohol dehydrogenases, catalytic domain"/>
    <property type="match status" value="1"/>
</dbReference>
<dbReference type="PANTHER" id="PTHR44013:SF1">
    <property type="entry name" value="ZINC-TYPE ALCOHOL DEHYDROGENASE-LIKE PROTEIN C16A3.02C"/>
    <property type="match status" value="1"/>
</dbReference>
<dbReference type="PANTHER" id="PTHR44013">
    <property type="entry name" value="ZINC-TYPE ALCOHOL DEHYDROGENASE-LIKE PROTEIN C16A3.02C"/>
    <property type="match status" value="1"/>
</dbReference>
<evidence type="ECO:0000313" key="2">
    <source>
        <dbReference type="EMBL" id="EUA90070.1"/>
    </source>
</evidence>
<dbReference type="EMBL" id="JAOL01000111">
    <property type="protein sequence ID" value="EUA90070.1"/>
    <property type="molecule type" value="Genomic_DNA"/>
</dbReference>
<evidence type="ECO:0000313" key="3">
    <source>
        <dbReference type="Proteomes" id="UP000020681"/>
    </source>
</evidence>
<organism evidence="2 3">
    <name type="scientific">Mycobacterium ulcerans str. Harvey</name>
    <dbReference type="NCBI Taxonomy" id="1299332"/>
    <lineage>
        <taxon>Bacteria</taxon>
        <taxon>Bacillati</taxon>
        <taxon>Actinomycetota</taxon>
        <taxon>Actinomycetes</taxon>
        <taxon>Mycobacteriales</taxon>
        <taxon>Mycobacteriaceae</taxon>
        <taxon>Mycobacterium</taxon>
        <taxon>Mycobacterium ulcerans group</taxon>
    </lineage>
</organism>
<dbReference type="Proteomes" id="UP000020681">
    <property type="component" value="Unassembled WGS sequence"/>
</dbReference>
<dbReference type="SUPFAM" id="SSF50129">
    <property type="entry name" value="GroES-like"/>
    <property type="match status" value="1"/>
</dbReference>
<dbReference type="InterPro" id="IPR052733">
    <property type="entry name" value="Chloroplast_QOR"/>
</dbReference>
<dbReference type="CDD" id="cd08267">
    <property type="entry name" value="MDR1"/>
    <property type="match status" value="1"/>
</dbReference>
<dbReference type="Pfam" id="PF08240">
    <property type="entry name" value="ADH_N"/>
    <property type="match status" value="1"/>
</dbReference>
<reference evidence="2 3" key="1">
    <citation type="submission" date="2014-01" db="EMBL/GenBank/DDBJ databases">
        <authorList>
            <person name="Dobos K."/>
            <person name="Lenaerts A."/>
            <person name="Ordway D."/>
            <person name="DeGroote M.A."/>
            <person name="Parker T."/>
            <person name="Sizemore C."/>
            <person name="Tallon L.J."/>
            <person name="Sadzewicz L.K."/>
            <person name="Sengamalay N."/>
            <person name="Fraser C.M."/>
            <person name="Hine E."/>
            <person name="Shefchek K.A."/>
            <person name="Das S.P."/>
            <person name="Tettelin H."/>
        </authorList>
    </citation>
    <scope>NUCLEOTIDE SEQUENCE [LARGE SCALE GENOMIC DNA]</scope>
    <source>
        <strain evidence="2 3">Harvey</strain>
    </source>
</reference>
<accession>A0ABN0QZ80</accession>
<evidence type="ECO:0000259" key="1">
    <source>
        <dbReference type="SMART" id="SM00829"/>
    </source>
</evidence>
<feature type="domain" description="Enoyl reductase (ER)" evidence="1">
    <location>
        <begin position="10"/>
        <end position="197"/>
    </location>
</feature>
<keyword evidence="3" id="KW-1185">Reference proteome</keyword>
<protein>
    <submittedName>
        <fullName evidence="2">Alcohol dehydrogenase GroES-like domain protein</fullName>
    </submittedName>
</protein>
<dbReference type="SMART" id="SM00829">
    <property type="entry name" value="PKS_ER"/>
    <property type="match status" value="1"/>
</dbReference>
<dbReference type="InterPro" id="IPR011032">
    <property type="entry name" value="GroES-like_sf"/>
</dbReference>
<comment type="caution">
    <text evidence="2">The sequence shown here is derived from an EMBL/GenBank/DDBJ whole genome shotgun (WGS) entry which is preliminary data.</text>
</comment>
<name>A0ABN0QZ80_MYCUL</name>
<dbReference type="Gene3D" id="3.40.50.720">
    <property type="entry name" value="NAD(P)-binding Rossmann-like Domain"/>
    <property type="match status" value="1"/>
</dbReference>
<dbReference type="InterPro" id="IPR036291">
    <property type="entry name" value="NAD(P)-bd_dom_sf"/>
</dbReference>
<dbReference type="InterPro" id="IPR013154">
    <property type="entry name" value="ADH-like_N"/>
</dbReference>
<proteinExistence type="predicted"/>
<sequence length="200" mass="20964">MKAMAQRTWNPAEPLEFIELPTPEPQAGEVRVQVQAIGVNPVDWKMRSSGPLRLAARLIGPKPPVVVGVDFAGVVEAVGPGVTRAAPGDRVVGGTNFSRGQRGSYADTVLVREDQLCRVPDTVDIAVAAALPVGGVTAWMAVVELGRIRQVPSADRRVLVLGASGGVGQLAVQIAKLQEAFVVGVCSTKNVEMVKDLGPT</sequence>
<dbReference type="SUPFAM" id="SSF51735">
    <property type="entry name" value="NAD(P)-binding Rossmann-fold domains"/>
    <property type="match status" value="1"/>
</dbReference>